<dbReference type="SUPFAM" id="SSF53756">
    <property type="entry name" value="UDP-Glycosyltransferase/glycogen phosphorylase"/>
    <property type="match status" value="1"/>
</dbReference>
<evidence type="ECO:0008006" key="3">
    <source>
        <dbReference type="Google" id="ProtNLM"/>
    </source>
</evidence>
<name>A0AAN5I4G7_9BILA</name>
<evidence type="ECO:0000313" key="2">
    <source>
        <dbReference type="Proteomes" id="UP001328107"/>
    </source>
</evidence>
<proteinExistence type="predicted"/>
<gene>
    <name evidence="1" type="ORF">PMAYCL1PPCAC_22107</name>
</gene>
<accession>A0AAN5I4G7</accession>
<feature type="non-terminal residue" evidence="1">
    <location>
        <position position="1"/>
    </location>
</feature>
<reference evidence="2" key="1">
    <citation type="submission" date="2022-10" db="EMBL/GenBank/DDBJ databases">
        <title>Genome assembly of Pristionchus species.</title>
        <authorList>
            <person name="Yoshida K."/>
            <person name="Sommer R.J."/>
        </authorList>
    </citation>
    <scope>NUCLEOTIDE SEQUENCE [LARGE SCALE GENOMIC DNA]</scope>
    <source>
        <strain evidence="2">RS5460</strain>
    </source>
</reference>
<feature type="non-terminal residue" evidence="1">
    <location>
        <position position="109"/>
    </location>
</feature>
<sequence length="109" mass="11904">LLLSLCSICSSHKILVYNPKFAHSHVNYLGSVADLLQEAGHSVTSLMPNIIPSLGNSTKKSEILLVPPSSDVSEALKSIIDGKVDFFTYYDLNPIHMYKMSAAFTAVFT</sequence>
<protein>
    <recommendedName>
        <fullName evidence="3">Glucuronosyltransferase</fullName>
    </recommendedName>
</protein>
<dbReference type="AlphaFoldDB" id="A0AAN5I4G7"/>
<evidence type="ECO:0000313" key="1">
    <source>
        <dbReference type="EMBL" id="GMR51912.1"/>
    </source>
</evidence>
<keyword evidence="2" id="KW-1185">Reference proteome</keyword>
<organism evidence="1 2">
    <name type="scientific">Pristionchus mayeri</name>
    <dbReference type="NCBI Taxonomy" id="1317129"/>
    <lineage>
        <taxon>Eukaryota</taxon>
        <taxon>Metazoa</taxon>
        <taxon>Ecdysozoa</taxon>
        <taxon>Nematoda</taxon>
        <taxon>Chromadorea</taxon>
        <taxon>Rhabditida</taxon>
        <taxon>Rhabditina</taxon>
        <taxon>Diplogasteromorpha</taxon>
        <taxon>Diplogasteroidea</taxon>
        <taxon>Neodiplogasteridae</taxon>
        <taxon>Pristionchus</taxon>
    </lineage>
</organism>
<dbReference type="Proteomes" id="UP001328107">
    <property type="component" value="Unassembled WGS sequence"/>
</dbReference>
<dbReference type="EMBL" id="BTRK01000005">
    <property type="protein sequence ID" value="GMR51912.1"/>
    <property type="molecule type" value="Genomic_DNA"/>
</dbReference>
<comment type="caution">
    <text evidence="1">The sequence shown here is derived from an EMBL/GenBank/DDBJ whole genome shotgun (WGS) entry which is preliminary data.</text>
</comment>